<dbReference type="SUPFAM" id="SSF52540">
    <property type="entry name" value="P-loop containing nucleoside triphosphate hydrolases"/>
    <property type="match status" value="1"/>
</dbReference>
<evidence type="ECO:0008006" key="6">
    <source>
        <dbReference type="Google" id="ProtNLM"/>
    </source>
</evidence>
<dbReference type="PANTHER" id="PTHR32309">
    <property type="entry name" value="TYROSINE-PROTEIN KINASE"/>
    <property type="match status" value="1"/>
</dbReference>
<keyword evidence="3" id="KW-0812">Transmembrane</keyword>
<dbReference type="RefSeq" id="WP_129206526.1">
    <property type="nucleotide sequence ID" value="NZ_BMGU01000001.1"/>
</dbReference>
<evidence type="ECO:0000256" key="2">
    <source>
        <dbReference type="SAM" id="MobiDB-lite"/>
    </source>
</evidence>
<organism evidence="4 5">
    <name type="scientific">Silvibacterium dinghuense</name>
    <dbReference type="NCBI Taxonomy" id="1560006"/>
    <lineage>
        <taxon>Bacteria</taxon>
        <taxon>Pseudomonadati</taxon>
        <taxon>Acidobacteriota</taxon>
        <taxon>Terriglobia</taxon>
        <taxon>Terriglobales</taxon>
        <taxon>Acidobacteriaceae</taxon>
        <taxon>Silvibacterium</taxon>
    </lineage>
</organism>
<feature type="transmembrane region" description="Helical" evidence="3">
    <location>
        <begin position="44"/>
        <end position="62"/>
    </location>
</feature>
<dbReference type="InterPro" id="IPR027417">
    <property type="entry name" value="P-loop_NTPase"/>
</dbReference>
<dbReference type="Proteomes" id="UP000290253">
    <property type="component" value="Unassembled WGS sequence"/>
</dbReference>
<dbReference type="OrthoDB" id="102834at2"/>
<name>A0A4Q1SHF0_9BACT</name>
<feature type="coiled-coil region" evidence="1">
    <location>
        <begin position="313"/>
        <end position="344"/>
    </location>
</feature>
<evidence type="ECO:0000313" key="4">
    <source>
        <dbReference type="EMBL" id="RXS96753.1"/>
    </source>
</evidence>
<keyword evidence="5" id="KW-1185">Reference proteome</keyword>
<evidence type="ECO:0000256" key="3">
    <source>
        <dbReference type="SAM" id="Phobius"/>
    </source>
</evidence>
<keyword evidence="1" id="KW-0175">Coiled coil</keyword>
<evidence type="ECO:0000313" key="5">
    <source>
        <dbReference type="Proteomes" id="UP000290253"/>
    </source>
</evidence>
<reference evidence="4 5" key="1">
    <citation type="journal article" date="2016" name="Int. J. Syst. Evol. Microbiol.">
        <title>Acidipila dinghuensis sp. nov., an acidobacterium isolated from forest soil.</title>
        <authorList>
            <person name="Jiang Y.W."/>
            <person name="Wang J."/>
            <person name="Chen M.H."/>
            <person name="Lv Y.Y."/>
            <person name="Qiu L.H."/>
        </authorList>
    </citation>
    <scope>NUCLEOTIDE SEQUENCE [LARGE SCALE GENOMIC DNA]</scope>
    <source>
        <strain evidence="4 5">DHOF10</strain>
    </source>
</reference>
<keyword evidence="3" id="KW-1133">Transmembrane helix</keyword>
<dbReference type="InterPro" id="IPR050445">
    <property type="entry name" value="Bact_polysacc_biosynth/exp"/>
</dbReference>
<dbReference type="AlphaFoldDB" id="A0A4Q1SHF0"/>
<sequence>MYITPVNPAEPRSAPVAPQQPLRPASKGPMLRINVLRSLRLHPVTASVVALLTLGLGLAFLLRGRPMYEVSSVLYVSPTFPATLHTDQEQQYSYDSYIQEKVQAIYNYSVLAQAINTLPIGTWRQPGETEQSAVERLQHILEAKRIGESYEIGVTLDGYNPKHLAEVVNAVGNAFTETSKNEQFYGRDERLATLRETRSQIRKDLDAKLQEQASITSSLGMANTGQGANPYDSQISARLSTLVTARDNRIAAQAQLSALENGDSSAPNATLDAAADDLIQSDPGLTSLKSTLAQKRAALIDKLAGETPLNPDRKATEAQLAQINQSLQNMQNQLRQQAAQHLRQKAAAEVARTTEIETKLMSDMQSATNAASSAAPKLQRAQELGTEITSLQARYTEVDNRIGDLELESTSPGPVHVFEPALPPLGPMPSKKKKMLPVLFPAAILLGVLTAVLCDLLDPHVYNGGDLESTLGFAPIGMLLNDSDVTQRVYDECVLRLAAGIDHSIRSAGARTFVFTGVNSGVGTTSIVENLGSALARLGRKTISIDASGHTAPVAYVTLGRGASSSSTTAPADAETPGSVDGKIQTSRLWNELVPSQAAPLSGYVVQAFQDLSKEYEVILIDAAPILLSAESEYLARCADVTILVSEAGRTTRRRIHRAARLMERLDVGGAAAVINKVRLVRLEDNIREDLKESETRIQEAGQRWRPQRVSPATPMGGFEPASTASSREETVGFSSESN</sequence>
<evidence type="ECO:0000256" key="1">
    <source>
        <dbReference type="SAM" id="Coils"/>
    </source>
</evidence>
<gene>
    <name evidence="4" type="ORF">ESZ00_02040</name>
</gene>
<keyword evidence="3" id="KW-0472">Membrane</keyword>
<protein>
    <recommendedName>
        <fullName evidence="6">AAA domain-containing protein</fullName>
    </recommendedName>
</protein>
<feature type="region of interest" description="Disordered" evidence="2">
    <location>
        <begin position="1"/>
        <end position="25"/>
    </location>
</feature>
<comment type="caution">
    <text evidence="4">The sequence shown here is derived from an EMBL/GenBank/DDBJ whole genome shotgun (WGS) entry which is preliminary data.</text>
</comment>
<feature type="region of interest" description="Disordered" evidence="2">
    <location>
        <begin position="694"/>
        <end position="739"/>
    </location>
</feature>
<dbReference type="PANTHER" id="PTHR32309:SF31">
    <property type="entry name" value="CAPSULAR EXOPOLYSACCHARIDE FAMILY"/>
    <property type="match status" value="1"/>
</dbReference>
<dbReference type="Gene3D" id="3.40.50.300">
    <property type="entry name" value="P-loop containing nucleotide triphosphate hydrolases"/>
    <property type="match status" value="1"/>
</dbReference>
<accession>A0A4Q1SHF0</accession>
<dbReference type="EMBL" id="SDMK01000001">
    <property type="protein sequence ID" value="RXS96753.1"/>
    <property type="molecule type" value="Genomic_DNA"/>
</dbReference>
<proteinExistence type="predicted"/>